<proteinExistence type="predicted"/>
<organism evidence="1 2">
    <name type="scientific">Elysia crispata</name>
    <name type="common">lettuce slug</name>
    <dbReference type="NCBI Taxonomy" id="231223"/>
    <lineage>
        <taxon>Eukaryota</taxon>
        <taxon>Metazoa</taxon>
        <taxon>Spiralia</taxon>
        <taxon>Lophotrochozoa</taxon>
        <taxon>Mollusca</taxon>
        <taxon>Gastropoda</taxon>
        <taxon>Heterobranchia</taxon>
        <taxon>Euthyneura</taxon>
        <taxon>Panpulmonata</taxon>
        <taxon>Sacoglossa</taxon>
        <taxon>Placobranchoidea</taxon>
        <taxon>Plakobranchidae</taxon>
        <taxon>Elysia</taxon>
    </lineage>
</organism>
<reference evidence="1" key="1">
    <citation type="journal article" date="2023" name="G3 (Bethesda)">
        <title>A reference genome for the long-term kleptoplast-retaining sea slug Elysia crispata morphotype clarki.</title>
        <authorList>
            <person name="Eastman K.E."/>
            <person name="Pendleton A.L."/>
            <person name="Shaikh M.A."/>
            <person name="Suttiyut T."/>
            <person name="Ogas R."/>
            <person name="Tomko P."/>
            <person name="Gavelis G."/>
            <person name="Widhalm J.R."/>
            <person name="Wisecaver J.H."/>
        </authorList>
    </citation>
    <scope>NUCLEOTIDE SEQUENCE</scope>
    <source>
        <strain evidence="1">ECLA1</strain>
    </source>
</reference>
<sequence>MDKLEAARVGTPWTSWRPHGYEHHAQVGGRTEWPDVTFSHVARVKDVPAVCRMPSLSVLTCCAGDEFIFFSSLEEYSSFICLFSRFSRLWTIVCENVYGSWHPGHDLVLSSTLSVEL</sequence>
<comment type="caution">
    <text evidence="1">The sequence shown here is derived from an EMBL/GenBank/DDBJ whole genome shotgun (WGS) entry which is preliminary data.</text>
</comment>
<evidence type="ECO:0000313" key="1">
    <source>
        <dbReference type="EMBL" id="KAK3772544.1"/>
    </source>
</evidence>
<keyword evidence="2" id="KW-1185">Reference proteome</keyword>
<evidence type="ECO:0000313" key="2">
    <source>
        <dbReference type="Proteomes" id="UP001283361"/>
    </source>
</evidence>
<name>A0AAE1DJ15_9GAST</name>
<accession>A0AAE1DJ15</accession>
<dbReference type="EMBL" id="JAWDGP010003622">
    <property type="protein sequence ID" value="KAK3772544.1"/>
    <property type="molecule type" value="Genomic_DNA"/>
</dbReference>
<protein>
    <submittedName>
        <fullName evidence="1">Uncharacterized protein</fullName>
    </submittedName>
</protein>
<gene>
    <name evidence="1" type="ORF">RRG08_043759</name>
</gene>
<dbReference type="Proteomes" id="UP001283361">
    <property type="component" value="Unassembled WGS sequence"/>
</dbReference>
<dbReference type="AlphaFoldDB" id="A0AAE1DJ15"/>